<dbReference type="EMBL" id="LJSK01000225">
    <property type="protein sequence ID" value="KPI84867.1"/>
    <property type="molecule type" value="Genomic_DNA"/>
</dbReference>
<feature type="region of interest" description="Disordered" evidence="1">
    <location>
        <begin position="1119"/>
        <end position="1139"/>
    </location>
</feature>
<feature type="compositionally biased region" description="Acidic residues" evidence="1">
    <location>
        <begin position="1167"/>
        <end position="1178"/>
    </location>
</feature>
<feature type="domain" description="Flagellar attachment zone protein 1 conserved" evidence="2">
    <location>
        <begin position="2125"/>
        <end position="2206"/>
    </location>
</feature>
<keyword evidence="4" id="KW-1185">Reference proteome</keyword>
<dbReference type="OMA" id="VPMDVFR"/>
<feature type="region of interest" description="Disordered" evidence="1">
    <location>
        <begin position="1841"/>
        <end position="1909"/>
    </location>
</feature>
<feature type="compositionally biased region" description="Polar residues" evidence="1">
    <location>
        <begin position="1882"/>
        <end position="1891"/>
    </location>
</feature>
<sequence length="2244" mass="236385">MFFNADATSAYYLRSKGIQIYDVGSDQSTGSATSGNAERRENPYPHQREFTADPYECNDHGDLPLQRKNVTAQHTANVEALDKGVDDECYTGGLGWSLRPFSHARPPVGASAPRHFSYSVTTESASAGSSGANLFSRIRSREYAPGTLGSAPWTQPTFPPRLSGHSLATAAQSSPSSVGGTPSYYRDLFRPSRSPDATGRAGAHAICPPDVMRGNSVSSGSRGGLYRTSSTPNNYLRARAAFNASASAGLLPVVNLLSLYDGANGSSRSALQNFFTPPVQQRRAPVASTPPLPLSAYTSIRRASEGQVDVCSEEADAPARPLLLLPMSTPDVHSTHELRDRYTATIQNNIITEEGPCANVFAVPTNDLSEHGGDSQNVASTRYLRVHRTPTSQEGSTRLSSDLNVMEKCWAETENAGTELGVASAAPQNKTRYSDEDYLAAAAAGKQDQREVDTTDLDGTPRTPWWTVDVSLTFLTDYYNSPSEEAEAMLAAATTRPLGDMPVVGSVRCRAPLLPANASPEEAWEMTQSFLRRAALSAVEGIASEEFPCVPQAYYYYDTDFSEYVQLNADTLSFASTRIRAVMVAPSTESNASKELAWEGREPSPLPFYPRHQSHARFSPPAMTATTPLHPQQGWMAPSESSCPHSREPNGSMGRRRPPFDSDLKERSREPISQSRQQRQQQPHAATGSTHATLHDRAPLYKHDILNEVGERRKDAYDECDAPRQEYVCEQQQRQIQSPAAVWHTSQNLYEGLPEKEGEGGSTGVGVAAAVLLQRRSFTAPCNVAPQCAPARCLPSMPVALSTGHGSFWDTPSRRAESTAAAAGTLRPSPPAQQKRAASQYFDDVALQHSSASFLRPTPPPAPCPHKGSMDSAASRDASQGSVLTPTPPRSSQLQHAGYRPYIHPYFDEPLSSLQSAPHVGASFSSYQPEALDILLRRSAEATRGKSHGASLHSEQGAHVYGVEERVSGEAVSITRAAATAQVGGSPSLQSTPRLPSPPGLQMHGGVEESVYSAMGKAGRLASPANDATSMGIALTNEQREDAMGVESTVVAGAGDLLGAAVTTPGENAGEVHPNEGAAAQRAQAETAAVPVETTPPTPQIIAVGRLLQLTHATNVNDVAADGAGRPSSVAAGPSNDETKALPLAQVPGMAEEKAMKAAAAPLGGSEVEEEPSDDDEPVDACLDMMPESLGTLLYTSSDAATTALLHGSAESRQAGLAEVDSMVDAAAHVCTADSAASSLTASDDERKSKNHASNHTESAEATVSDGAAHTSVMPADADDAVAEVEGGSPEEKGGGANYVETAASVRFVSGHEETGGNRLTAPAPADARERAVGEQHTEEAPHASPPRAGEEETAGSLVALSGADAAAAEAVKQASEGGAAAVPVDDAEATAAATGSSCEEVVGERRGQTGPKDVANVVSAPGEDAAEGGQQPLMEAAVKGSSMDRTDAAAVSGGLTGALQHPNEEASPAHSPMIFTSPLQRMDTYVDGSVPADDGYSGVESPQRRDEGHEGPIGMQETPPTGLAAAQRGDTAGVGEGKGIADVEGGANAGEVDTPASEYASSDRCKGEIAGSQELPYHASLTADQLDETAVIGVSMNGTVAPSIEEEPSSKELDAVGVAEVNHATPASLGSDRVNDQDKHYELSEGAEAADGVSTVEGSAHGRRVEMTAADDTTEAPETASQDEKKDCATAPGAEQKVVMQAHTPVADQAEELALAHATGNATDSTTVDNSPAEPTPAVAVTTIKGSKGSYRKQRAASLKHGQMDHYSGMVDLNSASAVHLTQLQDDVDAPPMFQRSGVNTAAAVAISTSAAMASISTRHNSGVGILNWPSADTLQRKVDSTAAARADDEADKSSQLNTTVTTRGNDNEDVMMDAPMNVLRDSTSATHTPTLARREEEEGQEEEDTSMVEITSTGDAADMQVHIACSYTSVSSDRASAAVNAPATKEAAAAMQRSEAREAEMRSGNESGAVPPAASSRPPLPRTASTREGEKHHFRHSTAEKFWGGSSEPISTGAATHEEGPIEVVPLVQTSVTATTGPDKVLPPHQDCQVKTLDGARSSPLVGFDDGVGLRHPHASPPQQQAQPQPISSSEMDALPPLSSKSLQTPAPPRNEHAMRKTMVLLGFPGSIWEYIMANHYEPMHEAFVTDAATAAGVPQSSIQDVRYTKGSLMVDFYVLHPSSIDEQRVRDRMCSYEYPHMWVLYEEKKRERKRLLHGGDSSTQHSSSPQAVLSAVEEVKWSPCV</sequence>
<evidence type="ECO:0000259" key="2">
    <source>
        <dbReference type="Pfam" id="PF23398"/>
    </source>
</evidence>
<dbReference type="VEuPathDB" id="TriTrypDB:Lsey_0225_0010"/>
<dbReference type="Pfam" id="PF23398">
    <property type="entry name" value="FAZ1_cons"/>
    <property type="match status" value="1"/>
</dbReference>
<feature type="compositionally biased region" description="Low complexity" evidence="1">
    <location>
        <begin position="2079"/>
        <end position="2092"/>
    </location>
</feature>
<feature type="region of interest" description="Disordered" evidence="1">
    <location>
        <begin position="145"/>
        <end position="229"/>
    </location>
</feature>
<evidence type="ECO:0000313" key="4">
    <source>
        <dbReference type="Proteomes" id="UP000038009"/>
    </source>
</evidence>
<feature type="compositionally biased region" description="Polar residues" evidence="1">
    <location>
        <begin position="169"/>
        <end position="180"/>
    </location>
</feature>
<feature type="compositionally biased region" description="Polar residues" evidence="1">
    <location>
        <begin position="25"/>
        <end position="36"/>
    </location>
</feature>
<feature type="region of interest" description="Disordered" evidence="1">
    <location>
        <begin position="1236"/>
        <end position="1267"/>
    </location>
</feature>
<feature type="region of interest" description="Disordered" evidence="1">
    <location>
        <begin position="607"/>
        <end position="700"/>
    </location>
</feature>
<gene>
    <name evidence="3" type="ORF">ABL78_6072</name>
</gene>
<feature type="region of interest" description="Disordered" evidence="1">
    <location>
        <begin position="805"/>
        <end position="839"/>
    </location>
</feature>
<feature type="compositionally biased region" description="Basic and acidic residues" evidence="1">
    <location>
        <begin position="1327"/>
        <end position="1342"/>
    </location>
</feature>
<feature type="compositionally biased region" description="Basic and acidic residues" evidence="1">
    <location>
        <begin position="1956"/>
        <end position="1965"/>
    </location>
</feature>
<reference evidence="3 4" key="1">
    <citation type="journal article" date="2015" name="PLoS Pathog.">
        <title>Leptomonas seymouri: Adaptations to the Dixenous Life Cycle Analyzed by Genome Sequencing, Transcriptome Profiling and Co-infection with Leishmania donovani.</title>
        <authorList>
            <person name="Kraeva N."/>
            <person name="Butenko A."/>
            <person name="Hlavacova J."/>
            <person name="Kostygov A."/>
            <person name="Myskova J."/>
            <person name="Grybchuk D."/>
            <person name="Lestinova T."/>
            <person name="Votypka J."/>
            <person name="Volf P."/>
            <person name="Opperdoes F."/>
            <person name="Flegontov P."/>
            <person name="Lukes J."/>
            <person name="Yurchenko V."/>
        </authorList>
    </citation>
    <scope>NUCLEOTIDE SEQUENCE [LARGE SCALE GENOMIC DNA]</scope>
    <source>
        <strain evidence="3 4">ATCC 30220</strain>
    </source>
</reference>
<dbReference type="Proteomes" id="UP000038009">
    <property type="component" value="Unassembled WGS sequence"/>
</dbReference>
<feature type="compositionally biased region" description="Basic and acidic residues" evidence="1">
    <location>
        <begin position="658"/>
        <end position="670"/>
    </location>
</feature>
<feature type="compositionally biased region" description="Polar residues" evidence="1">
    <location>
        <begin position="877"/>
        <end position="895"/>
    </location>
</feature>
<feature type="region of interest" description="Disordered" evidence="1">
    <location>
        <begin position="23"/>
        <end position="45"/>
    </location>
</feature>
<feature type="region of interest" description="Disordered" evidence="1">
    <location>
        <begin position="1645"/>
        <end position="1691"/>
    </location>
</feature>
<feature type="compositionally biased region" description="Polar residues" evidence="1">
    <location>
        <begin position="683"/>
        <end position="692"/>
    </location>
</feature>
<feature type="compositionally biased region" description="Low complexity" evidence="1">
    <location>
        <begin position="673"/>
        <end position="682"/>
    </location>
</feature>
<accession>A0A0N0P4I6</accession>
<dbReference type="InterPro" id="IPR056614">
    <property type="entry name" value="FAZ1_cons"/>
</dbReference>
<feature type="region of interest" description="Disordered" evidence="1">
    <location>
        <begin position="1159"/>
        <end position="1178"/>
    </location>
</feature>
<protein>
    <recommendedName>
        <fullName evidence="2">Flagellar attachment zone protein 1 conserved domain-containing protein</fullName>
    </recommendedName>
</protein>
<feature type="region of interest" description="Disordered" evidence="1">
    <location>
        <begin position="852"/>
        <end position="895"/>
    </location>
</feature>
<organism evidence="3 4">
    <name type="scientific">Leptomonas seymouri</name>
    <dbReference type="NCBI Taxonomy" id="5684"/>
    <lineage>
        <taxon>Eukaryota</taxon>
        <taxon>Discoba</taxon>
        <taxon>Euglenozoa</taxon>
        <taxon>Kinetoplastea</taxon>
        <taxon>Metakinetoplastina</taxon>
        <taxon>Trypanosomatida</taxon>
        <taxon>Trypanosomatidae</taxon>
        <taxon>Leishmaniinae</taxon>
        <taxon>Leptomonas</taxon>
    </lineage>
</organism>
<feature type="region of interest" description="Disordered" evidence="1">
    <location>
        <begin position="1311"/>
        <end position="1355"/>
    </location>
</feature>
<dbReference type="OrthoDB" id="267403at2759"/>
<feature type="region of interest" description="Disordered" evidence="1">
    <location>
        <begin position="2059"/>
        <end position="2112"/>
    </location>
</feature>
<feature type="region of interest" description="Disordered" evidence="1">
    <location>
        <begin position="1394"/>
        <end position="1417"/>
    </location>
</feature>
<feature type="region of interest" description="Disordered" evidence="1">
    <location>
        <begin position="1485"/>
        <end position="1565"/>
    </location>
</feature>
<evidence type="ECO:0000313" key="3">
    <source>
        <dbReference type="EMBL" id="KPI84867.1"/>
    </source>
</evidence>
<feature type="region of interest" description="Disordered" evidence="1">
    <location>
        <begin position="1948"/>
        <end position="2020"/>
    </location>
</feature>
<name>A0A0N0P4I6_LEPSE</name>
<feature type="compositionally biased region" description="Acidic residues" evidence="1">
    <location>
        <begin position="1899"/>
        <end position="1908"/>
    </location>
</feature>
<feature type="compositionally biased region" description="Polar residues" evidence="1">
    <location>
        <begin position="1855"/>
        <end position="1866"/>
    </location>
</feature>
<comment type="caution">
    <text evidence="3">The sequence shown here is derived from an EMBL/GenBank/DDBJ whole genome shotgun (WGS) entry which is preliminary data.</text>
</comment>
<feature type="compositionally biased region" description="Low complexity" evidence="1">
    <location>
        <begin position="1669"/>
        <end position="1681"/>
    </location>
</feature>
<feature type="compositionally biased region" description="Polar residues" evidence="1">
    <location>
        <begin position="1252"/>
        <end position="1262"/>
    </location>
</feature>
<proteinExistence type="predicted"/>
<evidence type="ECO:0000256" key="1">
    <source>
        <dbReference type="SAM" id="MobiDB-lite"/>
    </source>
</evidence>
<feature type="compositionally biased region" description="Low complexity" evidence="1">
    <location>
        <begin position="1973"/>
        <end position="1986"/>
    </location>
</feature>